<dbReference type="EMBL" id="CATQJL010000305">
    <property type="protein sequence ID" value="CAJ0604241.1"/>
    <property type="molecule type" value="Genomic_DNA"/>
</dbReference>
<evidence type="ECO:0000313" key="1">
    <source>
        <dbReference type="EMBL" id="CAJ0604241.1"/>
    </source>
</evidence>
<name>A0AA36H5P6_CYLNA</name>
<comment type="caution">
    <text evidence="1">The sequence shown here is derived from an EMBL/GenBank/DDBJ whole genome shotgun (WGS) entry which is preliminary data.</text>
</comment>
<sequence>MKGDKRNLADLLKNGGDSGVPDYIGAFPLTVEKHVCALEKVRLDGIERRKIVGGENKPKDDEAQLPIIHELKENEVWSV</sequence>
<dbReference type="Proteomes" id="UP001176961">
    <property type="component" value="Unassembled WGS sequence"/>
</dbReference>
<reference evidence="1" key="1">
    <citation type="submission" date="2023-07" db="EMBL/GenBank/DDBJ databases">
        <authorList>
            <consortium name="CYATHOMIX"/>
        </authorList>
    </citation>
    <scope>NUCLEOTIDE SEQUENCE</scope>
    <source>
        <strain evidence="1">N/A</strain>
    </source>
</reference>
<organism evidence="1 2">
    <name type="scientific">Cylicocyclus nassatus</name>
    <name type="common">Nematode worm</name>
    <dbReference type="NCBI Taxonomy" id="53992"/>
    <lineage>
        <taxon>Eukaryota</taxon>
        <taxon>Metazoa</taxon>
        <taxon>Ecdysozoa</taxon>
        <taxon>Nematoda</taxon>
        <taxon>Chromadorea</taxon>
        <taxon>Rhabditida</taxon>
        <taxon>Rhabditina</taxon>
        <taxon>Rhabditomorpha</taxon>
        <taxon>Strongyloidea</taxon>
        <taxon>Strongylidae</taxon>
        <taxon>Cylicocyclus</taxon>
    </lineage>
</organism>
<gene>
    <name evidence="1" type="ORF">CYNAS_LOCUS16224</name>
</gene>
<accession>A0AA36H5P6</accession>
<proteinExistence type="predicted"/>
<protein>
    <submittedName>
        <fullName evidence="1">Uncharacterized protein</fullName>
    </submittedName>
</protein>
<evidence type="ECO:0000313" key="2">
    <source>
        <dbReference type="Proteomes" id="UP001176961"/>
    </source>
</evidence>
<dbReference type="AlphaFoldDB" id="A0AA36H5P6"/>
<keyword evidence="2" id="KW-1185">Reference proteome</keyword>